<accession>A0A8W7PG66</accession>
<dbReference type="AlphaFoldDB" id="A0A8W7PG66"/>
<reference evidence="2" key="1">
    <citation type="submission" date="2022-08" db="UniProtKB">
        <authorList>
            <consortium name="EnsemblMetazoa"/>
        </authorList>
    </citation>
    <scope>IDENTIFICATION</scope>
</reference>
<dbReference type="Proteomes" id="UP000075882">
    <property type="component" value="Unassembled WGS sequence"/>
</dbReference>
<name>A0A8W7PG66_ANOCL</name>
<feature type="region of interest" description="Disordered" evidence="1">
    <location>
        <begin position="70"/>
        <end position="105"/>
    </location>
</feature>
<feature type="compositionally biased region" description="Basic and acidic residues" evidence="1">
    <location>
        <begin position="94"/>
        <end position="104"/>
    </location>
</feature>
<protein>
    <submittedName>
        <fullName evidence="2">Uncharacterized protein</fullName>
    </submittedName>
</protein>
<dbReference type="EnsemblMetazoa" id="ACOM031306-RA">
    <property type="protein sequence ID" value="ACOM031306-PA.1"/>
    <property type="gene ID" value="ACOM031306"/>
</dbReference>
<sequence length="159" mass="17678">MPQNTKYHHHHHHHHDRRSLFGSVRSNRYMYARLLAPLISFRSIGTYFTSSSSCSPSSFFSCCTSLSRASDASFCSSSGSSSSASSSTSQEINFRSDPKNRSSDRMSMMWLRSSGRIFLYDLPRSSGTSEPPPLGRLAVFMYRSNQLEPWASCGAAAAI</sequence>
<evidence type="ECO:0000256" key="1">
    <source>
        <dbReference type="SAM" id="MobiDB-lite"/>
    </source>
</evidence>
<organism evidence="2">
    <name type="scientific">Anopheles coluzzii</name>
    <name type="common">African malaria mosquito</name>
    <dbReference type="NCBI Taxonomy" id="1518534"/>
    <lineage>
        <taxon>Eukaryota</taxon>
        <taxon>Metazoa</taxon>
        <taxon>Ecdysozoa</taxon>
        <taxon>Arthropoda</taxon>
        <taxon>Hexapoda</taxon>
        <taxon>Insecta</taxon>
        <taxon>Pterygota</taxon>
        <taxon>Neoptera</taxon>
        <taxon>Endopterygota</taxon>
        <taxon>Diptera</taxon>
        <taxon>Nematocera</taxon>
        <taxon>Culicoidea</taxon>
        <taxon>Culicidae</taxon>
        <taxon>Anophelinae</taxon>
        <taxon>Anopheles</taxon>
    </lineage>
</organism>
<evidence type="ECO:0000313" key="2">
    <source>
        <dbReference type="EnsemblMetazoa" id="ACOM031306-PA.1"/>
    </source>
</evidence>
<proteinExistence type="predicted"/>
<feature type="compositionally biased region" description="Low complexity" evidence="1">
    <location>
        <begin position="70"/>
        <end position="89"/>
    </location>
</feature>